<organism evidence="2">
    <name type="scientific">Timema douglasi</name>
    <name type="common">Walking stick</name>
    <dbReference type="NCBI Taxonomy" id="61478"/>
    <lineage>
        <taxon>Eukaryota</taxon>
        <taxon>Metazoa</taxon>
        <taxon>Ecdysozoa</taxon>
        <taxon>Arthropoda</taxon>
        <taxon>Hexapoda</taxon>
        <taxon>Insecta</taxon>
        <taxon>Pterygota</taxon>
        <taxon>Neoptera</taxon>
        <taxon>Polyneoptera</taxon>
        <taxon>Phasmatodea</taxon>
        <taxon>Timematodea</taxon>
        <taxon>Timematoidea</taxon>
        <taxon>Timematidae</taxon>
        <taxon>Timema</taxon>
    </lineage>
</organism>
<dbReference type="PANTHER" id="PTHR23278">
    <property type="entry name" value="SIDESTEP PROTEIN"/>
    <property type="match status" value="1"/>
</dbReference>
<accession>A0A7R8VQC9</accession>
<gene>
    <name evidence="2" type="ORF">TDIB3V08_LOCUS7931</name>
</gene>
<sequence>MVPPEKLVILDDKGSHIPHYNLGPYNEGSSVDITCVATGGRPPPRVTWWQENALLDDSFEQLSDGRVQNIHKLERLGRRHLNTVFTCQASNNNLVAPISSAVTIDMNPQHTLSKKKTSTITPEPALREQQFSLYLAVSPSSPPPPICACAQQSTTSLAL</sequence>
<dbReference type="PROSITE" id="PS50835">
    <property type="entry name" value="IG_LIKE"/>
    <property type="match status" value="1"/>
</dbReference>
<dbReference type="InterPro" id="IPR007110">
    <property type="entry name" value="Ig-like_dom"/>
</dbReference>
<reference evidence="2" key="1">
    <citation type="submission" date="2020-11" db="EMBL/GenBank/DDBJ databases">
        <authorList>
            <person name="Tran Van P."/>
        </authorList>
    </citation>
    <scope>NUCLEOTIDE SEQUENCE</scope>
</reference>
<protein>
    <recommendedName>
        <fullName evidence="1">Ig-like domain-containing protein</fullName>
    </recommendedName>
</protein>
<dbReference type="AlphaFoldDB" id="A0A7R8VQC9"/>
<dbReference type="InterPro" id="IPR013783">
    <property type="entry name" value="Ig-like_fold"/>
</dbReference>
<feature type="domain" description="Ig-like" evidence="1">
    <location>
        <begin position="18"/>
        <end position="103"/>
    </location>
</feature>
<name>A0A7R8VQC9_TIMDO</name>
<dbReference type="Gene3D" id="2.60.40.10">
    <property type="entry name" value="Immunoglobulins"/>
    <property type="match status" value="1"/>
</dbReference>
<evidence type="ECO:0000313" key="2">
    <source>
        <dbReference type="EMBL" id="CAD7201737.1"/>
    </source>
</evidence>
<dbReference type="InterPro" id="IPR036179">
    <property type="entry name" value="Ig-like_dom_sf"/>
</dbReference>
<dbReference type="PANTHER" id="PTHR23278:SF30">
    <property type="entry name" value="SIDESTEP VIII, ISOFORM B"/>
    <property type="match status" value="1"/>
</dbReference>
<dbReference type="SUPFAM" id="SSF48726">
    <property type="entry name" value="Immunoglobulin"/>
    <property type="match status" value="1"/>
</dbReference>
<dbReference type="Pfam" id="PF13927">
    <property type="entry name" value="Ig_3"/>
    <property type="match status" value="1"/>
</dbReference>
<evidence type="ECO:0000259" key="1">
    <source>
        <dbReference type="PROSITE" id="PS50835"/>
    </source>
</evidence>
<proteinExistence type="predicted"/>
<dbReference type="EMBL" id="OA568646">
    <property type="protein sequence ID" value="CAD7201737.1"/>
    <property type="molecule type" value="Genomic_DNA"/>
</dbReference>